<dbReference type="Gene3D" id="3.10.350.10">
    <property type="entry name" value="LysM domain"/>
    <property type="match status" value="1"/>
</dbReference>
<dbReference type="CDD" id="cd00118">
    <property type="entry name" value="LysM"/>
    <property type="match status" value="1"/>
</dbReference>
<protein>
    <submittedName>
        <fullName evidence="3">SafA/ExsA family spore coat assembly protein</fullName>
    </submittedName>
</protein>
<dbReference type="InterPro" id="IPR014248">
    <property type="entry name" value="Spore_coat_assembly_SafA"/>
</dbReference>
<dbReference type="InterPro" id="IPR018392">
    <property type="entry name" value="LysM"/>
</dbReference>
<dbReference type="PROSITE" id="PS50943">
    <property type="entry name" value="HTH_CROC1"/>
    <property type="match status" value="1"/>
</dbReference>
<dbReference type="SUPFAM" id="SSF54106">
    <property type="entry name" value="LysM domain"/>
    <property type="match status" value="1"/>
</dbReference>
<reference evidence="3 4" key="1">
    <citation type="submission" date="2021-05" db="EMBL/GenBank/DDBJ databases">
        <title>Novel Bacillus species.</title>
        <authorList>
            <person name="Liu G."/>
        </authorList>
    </citation>
    <scope>NUCLEOTIDE SEQUENCE [LARGE SCALE GENOMIC DNA]</scope>
    <source>
        <strain evidence="3 4">FJAT-49732</strain>
    </source>
</reference>
<evidence type="ECO:0000313" key="4">
    <source>
        <dbReference type="Proteomes" id="UP000682713"/>
    </source>
</evidence>
<dbReference type="Pfam" id="PF01476">
    <property type="entry name" value="LysM"/>
    <property type="match status" value="1"/>
</dbReference>
<name>A0A942TN73_9BACI</name>
<feature type="domain" description="HTH cro/C1-type" evidence="1">
    <location>
        <begin position="10"/>
        <end position="26"/>
    </location>
</feature>
<keyword evidence="4" id="KW-1185">Reference proteome</keyword>
<dbReference type="InterPro" id="IPR001387">
    <property type="entry name" value="Cro/C1-type_HTH"/>
</dbReference>
<dbReference type="SMART" id="SM00257">
    <property type="entry name" value="LysM"/>
    <property type="match status" value="1"/>
</dbReference>
<feature type="domain" description="LysM" evidence="2">
    <location>
        <begin position="2"/>
        <end position="47"/>
    </location>
</feature>
<dbReference type="InterPro" id="IPR036779">
    <property type="entry name" value="LysM_dom_sf"/>
</dbReference>
<sequence>MKIHIAQKGETLWKIAKKYGVNFEELKKMNAQLSNPDMIMPGMKIKVPGGAAVKEHHVPPNIPPNIPHHVPKEMPKVENIQKKEVPVPIVQPKKEIPVPIVQPTKEIIKEVPKEKPYPIYQPVMPQPLPEIDISNYYMMNMQQMQTQVQEMPKEEIPVQMPVMPVQQPVMPVQQPVYNYCYPVMPVCDPCYNPYIYGYQPQMMPQVQGAMVQPMAVQPAAMPGVPTTGYIAGVPHWHDESSSHPGMYGKMDSSDHYGHAPGAVMPAAQPAVPYPSYQMPYSQVPVTGGYPVMPGVAPAYTSAGVPGDCGCGGGGTPYYASYPYMRQAIAPPMQPFGSVMPSDQANAYAMPVRHDEGNADE</sequence>
<dbReference type="AlphaFoldDB" id="A0A942TN73"/>
<comment type="caution">
    <text evidence="3">The sequence shown here is derived from an EMBL/GenBank/DDBJ whole genome shotgun (WGS) entry which is preliminary data.</text>
</comment>
<dbReference type="Proteomes" id="UP000682713">
    <property type="component" value="Unassembled WGS sequence"/>
</dbReference>
<dbReference type="PROSITE" id="PS51782">
    <property type="entry name" value="LYSM"/>
    <property type="match status" value="1"/>
</dbReference>
<evidence type="ECO:0000259" key="2">
    <source>
        <dbReference type="PROSITE" id="PS51782"/>
    </source>
</evidence>
<dbReference type="NCBIfam" id="TIGR02899">
    <property type="entry name" value="spore_safA"/>
    <property type="match status" value="1"/>
</dbReference>
<proteinExistence type="predicted"/>
<organism evidence="3 4">
    <name type="scientific">Lederbergia citrisecunda</name>
    <dbReference type="NCBI Taxonomy" id="2833583"/>
    <lineage>
        <taxon>Bacteria</taxon>
        <taxon>Bacillati</taxon>
        <taxon>Bacillota</taxon>
        <taxon>Bacilli</taxon>
        <taxon>Bacillales</taxon>
        <taxon>Bacillaceae</taxon>
        <taxon>Lederbergia</taxon>
    </lineage>
</organism>
<gene>
    <name evidence="3" type="primary">safA</name>
    <name evidence="3" type="ORF">KHA93_09020</name>
</gene>
<evidence type="ECO:0000313" key="3">
    <source>
        <dbReference type="EMBL" id="MBS4199797.1"/>
    </source>
</evidence>
<evidence type="ECO:0000259" key="1">
    <source>
        <dbReference type="PROSITE" id="PS50943"/>
    </source>
</evidence>
<accession>A0A942TN73</accession>
<dbReference type="EMBL" id="JAGYPJ010000001">
    <property type="protein sequence ID" value="MBS4199797.1"/>
    <property type="molecule type" value="Genomic_DNA"/>
</dbReference>